<feature type="compositionally biased region" description="Acidic residues" evidence="4">
    <location>
        <begin position="274"/>
        <end position="283"/>
    </location>
</feature>
<dbReference type="GO" id="GO:0005829">
    <property type="term" value="C:cytosol"/>
    <property type="evidence" value="ECO:0007669"/>
    <property type="project" value="TreeGrafter"/>
</dbReference>
<keyword evidence="3" id="KW-0789">Thiol protease inhibitor</keyword>
<reference evidence="5" key="1">
    <citation type="submission" date="2022-08" db="UniProtKB">
        <authorList>
            <consortium name="EnsemblMetazoa"/>
        </authorList>
    </citation>
    <scope>IDENTIFICATION</scope>
    <source>
        <strain evidence="5">05x7-T-G4-1.051#20</strain>
    </source>
</reference>
<evidence type="ECO:0000313" key="6">
    <source>
        <dbReference type="Proteomes" id="UP000005408"/>
    </source>
</evidence>
<evidence type="ECO:0000256" key="4">
    <source>
        <dbReference type="SAM" id="MobiDB-lite"/>
    </source>
</evidence>
<dbReference type="PANTHER" id="PTHR11414">
    <property type="entry name" value="CYSTATIN FAMILY MEMBER"/>
    <property type="match status" value="1"/>
</dbReference>
<sequence>MSEHGPRRFQTKNFIFFVPELRLQNSDIFVIMGCRESKNKEPTTGELSQTTTADDQVKALISKVKADVEAEYGKEFTTFEPVSFRKQAVAQNVYYVKIDLGGEYAHIKVCDTVPKECEKAATSKASPEKKPEEKKEEDNSKTEEKGEGSEEKSEGSEEKGEGSEEKVIGSEDAKDGSEEKETKSTEEVAVVEETSEEKPTATLAAVQKGKKLNDEIVEFETSEEASEEEEEVTEEPKEEVKEEEPKEEEVKEEPKEEEPKEEEPKEEEPKKEEDKEEEKEEGDSSFLSTVKSEASDALGF</sequence>
<dbReference type="InterPro" id="IPR001713">
    <property type="entry name" value="Prot_inh_stefin"/>
</dbReference>
<keyword evidence="2" id="KW-0646">Protease inhibitor</keyword>
<dbReference type="AlphaFoldDB" id="A0A8W8J4G1"/>
<dbReference type="EnsemblMetazoa" id="G17000.1">
    <property type="protein sequence ID" value="G17000.1:cds"/>
    <property type="gene ID" value="G17000"/>
</dbReference>
<evidence type="ECO:0000256" key="2">
    <source>
        <dbReference type="ARBA" id="ARBA00022690"/>
    </source>
</evidence>
<name>A0A8W8J4G1_MAGGI</name>
<dbReference type="GO" id="GO:0004869">
    <property type="term" value="F:cysteine-type endopeptidase inhibitor activity"/>
    <property type="evidence" value="ECO:0007669"/>
    <property type="project" value="UniProtKB-KW"/>
</dbReference>
<dbReference type="Proteomes" id="UP000005408">
    <property type="component" value="Unassembled WGS sequence"/>
</dbReference>
<evidence type="ECO:0000313" key="5">
    <source>
        <dbReference type="EnsemblMetazoa" id="G17000.1:cds"/>
    </source>
</evidence>
<keyword evidence="6" id="KW-1185">Reference proteome</keyword>
<feature type="compositionally biased region" description="Basic and acidic residues" evidence="4">
    <location>
        <begin position="120"/>
        <end position="186"/>
    </location>
</feature>
<dbReference type="Gene3D" id="3.10.450.10">
    <property type="match status" value="1"/>
</dbReference>
<organism evidence="5 6">
    <name type="scientific">Magallana gigas</name>
    <name type="common">Pacific oyster</name>
    <name type="synonym">Crassostrea gigas</name>
    <dbReference type="NCBI Taxonomy" id="29159"/>
    <lineage>
        <taxon>Eukaryota</taxon>
        <taxon>Metazoa</taxon>
        <taxon>Spiralia</taxon>
        <taxon>Lophotrochozoa</taxon>
        <taxon>Mollusca</taxon>
        <taxon>Bivalvia</taxon>
        <taxon>Autobranchia</taxon>
        <taxon>Pteriomorphia</taxon>
        <taxon>Ostreida</taxon>
        <taxon>Ostreoidea</taxon>
        <taxon>Ostreidae</taxon>
        <taxon>Magallana</taxon>
    </lineage>
</organism>
<feature type="region of interest" description="Disordered" evidence="4">
    <location>
        <begin position="120"/>
        <end position="300"/>
    </location>
</feature>
<feature type="compositionally biased region" description="Acidic residues" evidence="4">
    <location>
        <begin position="215"/>
        <end position="233"/>
    </location>
</feature>
<dbReference type="PANTHER" id="PTHR11414:SF21">
    <property type="entry name" value="CYSTATIN 14A, TANDEM DUPLICATE 1-RELATED"/>
    <property type="match status" value="1"/>
</dbReference>
<accession>A0A8W8J4G1</accession>
<evidence type="ECO:0000256" key="1">
    <source>
        <dbReference type="ARBA" id="ARBA00009403"/>
    </source>
</evidence>
<protein>
    <submittedName>
        <fullName evidence="5">Uncharacterized protein</fullName>
    </submittedName>
</protein>
<feature type="compositionally biased region" description="Basic and acidic residues" evidence="4">
    <location>
        <begin position="234"/>
        <end position="258"/>
    </location>
</feature>
<proteinExistence type="inferred from homology"/>
<dbReference type="SUPFAM" id="SSF54403">
    <property type="entry name" value="Cystatin/monellin"/>
    <property type="match status" value="1"/>
</dbReference>
<evidence type="ECO:0000256" key="3">
    <source>
        <dbReference type="ARBA" id="ARBA00022704"/>
    </source>
</evidence>
<dbReference type="InterPro" id="IPR046350">
    <property type="entry name" value="Cystatin_sf"/>
</dbReference>
<comment type="similarity">
    <text evidence="1">Belongs to the cystatin family.</text>
</comment>